<dbReference type="Proteomes" id="UP000323380">
    <property type="component" value="Unassembled WGS sequence"/>
</dbReference>
<accession>A0A5D0NV53</accession>
<protein>
    <submittedName>
        <fullName evidence="2">DUF397 domain-containing protein</fullName>
    </submittedName>
</protein>
<dbReference type="Pfam" id="PF04149">
    <property type="entry name" value="DUF397"/>
    <property type="match status" value="1"/>
</dbReference>
<dbReference type="AlphaFoldDB" id="A0A5D0NV53"/>
<proteinExistence type="predicted"/>
<reference evidence="2 3" key="1">
    <citation type="submission" date="2019-08" db="EMBL/GenBank/DDBJ databases">
        <title>Actinomadura sp. nov. CYP1-5 isolated from mountain soil.</title>
        <authorList>
            <person name="Songsumanus A."/>
            <person name="Kuncharoen N."/>
            <person name="Kudo T."/>
            <person name="Yuki M."/>
            <person name="Igarashi Y."/>
            <person name="Tanasupawat S."/>
        </authorList>
    </citation>
    <scope>NUCLEOTIDE SEQUENCE [LARGE SCALE GENOMIC DNA]</scope>
    <source>
        <strain evidence="2 3">JCM 14158</strain>
    </source>
</reference>
<dbReference type="STRING" id="1220554.GCA_001552135_04954"/>
<evidence type="ECO:0000259" key="1">
    <source>
        <dbReference type="Pfam" id="PF04149"/>
    </source>
</evidence>
<dbReference type="InterPro" id="IPR007278">
    <property type="entry name" value="DUF397"/>
</dbReference>
<gene>
    <name evidence="2" type="ORF">FXF69_02225</name>
</gene>
<evidence type="ECO:0000313" key="3">
    <source>
        <dbReference type="Proteomes" id="UP000323380"/>
    </source>
</evidence>
<comment type="caution">
    <text evidence="2">The sequence shown here is derived from an EMBL/GenBank/DDBJ whole genome shotgun (WGS) entry which is preliminary data.</text>
</comment>
<dbReference type="RefSeq" id="WP_083981075.1">
    <property type="nucleotide sequence ID" value="NZ_VSFG01000001.1"/>
</dbReference>
<keyword evidence="3" id="KW-1185">Reference proteome</keyword>
<organism evidence="2 3">
    <name type="scientific">Actinomadura chibensis</name>
    <dbReference type="NCBI Taxonomy" id="392828"/>
    <lineage>
        <taxon>Bacteria</taxon>
        <taxon>Bacillati</taxon>
        <taxon>Actinomycetota</taxon>
        <taxon>Actinomycetes</taxon>
        <taxon>Streptosporangiales</taxon>
        <taxon>Thermomonosporaceae</taxon>
        <taxon>Actinomadura</taxon>
    </lineage>
</organism>
<feature type="domain" description="DUF397" evidence="1">
    <location>
        <begin position="7"/>
        <end position="59"/>
    </location>
</feature>
<evidence type="ECO:0000313" key="2">
    <source>
        <dbReference type="EMBL" id="TYB48068.1"/>
    </source>
</evidence>
<dbReference type="EMBL" id="VSFG01000001">
    <property type="protein sequence ID" value="TYB48068.1"/>
    <property type="molecule type" value="Genomic_DNA"/>
</dbReference>
<name>A0A5D0NV53_9ACTN</name>
<sequence length="61" mass="6602">MDLRNPTWRKASGSKEDGSNCVELAINSGVVAVRDSKNPDGPRLFLGLSDFRSLANALKNL</sequence>